<keyword evidence="2" id="KW-1185">Reference proteome</keyword>
<gene>
    <name evidence="1" type="ordered locus">SBI_07636</name>
</gene>
<proteinExistence type="predicted"/>
<sequence length="46" mass="5412">MSKEEPTSPEYPLQFKIINIRVLKYSRVEPPSVQIFQGQNLSEMCR</sequence>
<dbReference type="AlphaFoldDB" id="D7CB73"/>
<reference evidence="1 2" key="1">
    <citation type="journal article" date="2010" name="J. Bacteriol.">
        <title>Genome sequence of the milbemycin-producing bacterium Streptomyces bingchenggensis.</title>
        <authorList>
            <person name="Wang X.J."/>
            <person name="Yan Y.J."/>
            <person name="Zhang B."/>
            <person name="An J."/>
            <person name="Wang J.J."/>
            <person name="Tian J."/>
            <person name="Jiang L."/>
            <person name="Chen Y.H."/>
            <person name="Huang S.X."/>
            <person name="Yin M."/>
            <person name="Zhang J."/>
            <person name="Gao A.L."/>
            <person name="Liu C.X."/>
            <person name="Zhu Z.X."/>
            <person name="Xiang W.S."/>
        </authorList>
    </citation>
    <scope>NUCLEOTIDE SEQUENCE [LARGE SCALE GENOMIC DNA]</scope>
    <source>
        <strain evidence="1 2">BCW-1</strain>
    </source>
</reference>
<dbReference type="HOGENOM" id="CLU_3189356_0_0_11"/>
<organism evidence="1 2">
    <name type="scientific">Streptomyces bingchenggensis (strain BCW-1)</name>
    <dbReference type="NCBI Taxonomy" id="749414"/>
    <lineage>
        <taxon>Bacteria</taxon>
        <taxon>Bacillati</taxon>
        <taxon>Actinomycetota</taxon>
        <taxon>Actinomycetes</taxon>
        <taxon>Kitasatosporales</taxon>
        <taxon>Streptomycetaceae</taxon>
        <taxon>Streptomyces</taxon>
    </lineage>
</organism>
<name>D7CB73_STRBB</name>
<evidence type="ECO:0000313" key="1">
    <source>
        <dbReference type="EMBL" id="ADI10756.1"/>
    </source>
</evidence>
<dbReference type="KEGG" id="sbh:SBI_07636"/>
<evidence type="ECO:0000313" key="2">
    <source>
        <dbReference type="Proteomes" id="UP000000377"/>
    </source>
</evidence>
<accession>D7CB73</accession>
<dbReference type="Proteomes" id="UP000000377">
    <property type="component" value="Chromosome"/>
</dbReference>
<dbReference type="EMBL" id="CP002047">
    <property type="protein sequence ID" value="ADI10756.1"/>
    <property type="molecule type" value="Genomic_DNA"/>
</dbReference>
<protein>
    <submittedName>
        <fullName evidence="1">Uncharacterized protein</fullName>
    </submittedName>
</protein>